<dbReference type="RefSeq" id="WP_183589506.1">
    <property type="nucleotide sequence ID" value="NZ_JACHCA010000017.1"/>
</dbReference>
<dbReference type="InterPro" id="IPR020843">
    <property type="entry name" value="ER"/>
</dbReference>
<evidence type="ECO:0000256" key="4">
    <source>
        <dbReference type="ARBA" id="ARBA00023002"/>
    </source>
</evidence>
<dbReference type="InterPro" id="IPR047109">
    <property type="entry name" value="CAD-like"/>
</dbReference>
<organism evidence="6 7">
    <name type="scientific">Mucilaginibacter lappiensis</name>
    <dbReference type="NCBI Taxonomy" id="354630"/>
    <lineage>
        <taxon>Bacteria</taxon>
        <taxon>Pseudomonadati</taxon>
        <taxon>Bacteroidota</taxon>
        <taxon>Sphingobacteriia</taxon>
        <taxon>Sphingobacteriales</taxon>
        <taxon>Sphingobacteriaceae</taxon>
        <taxon>Mucilaginibacter</taxon>
    </lineage>
</organism>
<evidence type="ECO:0000313" key="6">
    <source>
        <dbReference type="EMBL" id="MBB6130831.1"/>
    </source>
</evidence>
<evidence type="ECO:0000259" key="5">
    <source>
        <dbReference type="SMART" id="SM00829"/>
    </source>
</evidence>
<dbReference type="EMBL" id="JACHCA010000017">
    <property type="protein sequence ID" value="MBB6130831.1"/>
    <property type="molecule type" value="Genomic_DNA"/>
</dbReference>
<dbReference type="InterPro" id="IPR036291">
    <property type="entry name" value="NAD(P)-bd_dom_sf"/>
</dbReference>
<comment type="caution">
    <text evidence="6">The sequence shown here is derived from an EMBL/GenBank/DDBJ whole genome shotgun (WGS) entry which is preliminary data.</text>
</comment>
<keyword evidence="3" id="KW-0862">Zinc</keyword>
<dbReference type="InterPro" id="IPR019546">
    <property type="entry name" value="TAT_signal_bac_arc"/>
</dbReference>
<dbReference type="SMART" id="SM00829">
    <property type="entry name" value="PKS_ER"/>
    <property type="match status" value="1"/>
</dbReference>
<dbReference type="Pfam" id="PF08240">
    <property type="entry name" value="ADH_N"/>
    <property type="match status" value="1"/>
</dbReference>
<keyword evidence="4 6" id="KW-0560">Oxidoreductase</keyword>
<dbReference type="FunFam" id="3.40.50.720:FF:000022">
    <property type="entry name" value="Cinnamyl alcohol dehydrogenase"/>
    <property type="match status" value="1"/>
</dbReference>
<dbReference type="InterPro" id="IPR006311">
    <property type="entry name" value="TAT_signal"/>
</dbReference>
<sequence length="410" mass="44331">MENNKNNEENKHNTGIGRRDFLTKSALTTAGMVAGSALLSPFADAQTNKKVSAVSKNSSKFGPYSAKGMAAYSPDGPLKLMTFERRALGPKDVAIKLHFCGVCHSDIHTIHEDWGKVQFPQIVGHELAGEVVAVGSSTSKFIVGARVGVGCMVNSCKHCTECLAGHENYCLNGNVQTYGSKDRDGSITQGGYSTFVVVDEDFVINIPEAITLEEAGPLMCAGITVYSPLRRWGVTTGMKVAILGMGGLGHMAVKLAKAMGAEVTVFTTSPDKVNDAKRFGATNVVINKEGADFSAYNHKFDFALDTIPYKHNIKPFIPLLNRDATFCRVGVGKVTDDIETGQMSLVMFRNAIAGSNTGGIRETQDMINFCALNNIKPETVKIPMNGIDNAWKTVVDRKARYRYVIDVQSV</sequence>
<dbReference type="GO" id="GO:0008106">
    <property type="term" value="F:alcohol dehydrogenase (NADP+) activity"/>
    <property type="evidence" value="ECO:0007669"/>
    <property type="project" value="UniProtKB-ARBA"/>
</dbReference>
<dbReference type="Proteomes" id="UP000548326">
    <property type="component" value="Unassembled WGS sequence"/>
</dbReference>
<dbReference type="SUPFAM" id="SSF50129">
    <property type="entry name" value="GroES-like"/>
    <property type="match status" value="1"/>
</dbReference>
<dbReference type="EC" id="1.-.-.-" evidence="6"/>
<dbReference type="AlphaFoldDB" id="A0A841JSL2"/>
<dbReference type="SUPFAM" id="SSF51735">
    <property type="entry name" value="NAD(P)-binding Rossmann-fold domains"/>
    <property type="match status" value="1"/>
</dbReference>
<protein>
    <submittedName>
        <fullName evidence="6">Putative zinc-type alcohol dehydrogenase-like protein</fullName>
        <ecNumber evidence="6">1.-.-.-</ecNumber>
    </submittedName>
</protein>
<evidence type="ECO:0000256" key="1">
    <source>
        <dbReference type="ARBA" id="ARBA00001947"/>
    </source>
</evidence>
<dbReference type="Gene3D" id="3.40.50.720">
    <property type="entry name" value="NAD(P)-binding Rossmann-like Domain"/>
    <property type="match status" value="1"/>
</dbReference>
<name>A0A841JSL2_9SPHI</name>
<dbReference type="PANTHER" id="PTHR42683">
    <property type="entry name" value="ALDEHYDE REDUCTASE"/>
    <property type="match status" value="1"/>
</dbReference>
<dbReference type="CDD" id="cd05283">
    <property type="entry name" value="CAD1"/>
    <property type="match status" value="1"/>
</dbReference>
<evidence type="ECO:0000256" key="2">
    <source>
        <dbReference type="ARBA" id="ARBA00022723"/>
    </source>
</evidence>
<gene>
    <name evidence="6" type="ORF">HDF22_004976</name>
</gene>
<dbReference type="InterPro" id="IPR029752">
    <property type="entry name" value="D-isomer_DH_CS1"/>
</dbReference>
<dbReference type="InterPro" id="IPR013154">
    <property type="entry name" value="ADH-like_N"/>
</dbReference>
<keyword evidence="2" id="KW-0479">Metal-binding</keyword>
<dbReference type="InterPro" id="IPR013149">
    <property type="entry name" value="ADH-like_C"/>
</dbReference>
<reference evidence="6 7" key="1">
    <citation type="submission" date="2020-08" db="EMBL/GenBank/DDBJ databases">
        <title>Genomic Encyclopedia of Type Strains, Phase IV (KMG-V): Genome sequencing to study the core and pangenomes of soil and plant-associated prokaryotes.</title>
        <authorList>
            <person name="Whitman W."/>
        </authorList>
    </citation>
    <scope>NUCLEOTIDE SEQUENCE [LARGE SCALE GENOMIC DNA]</scope>
    <source>
        <strain evidence="6 7">MP601</strain>
    </source>
</reference>
<dbReference type="InterPro" id="IPR011032">
    <property type="entry name" value="GroES-like_sf"/>
</dbReference>
<accession>A0A841JSL2</accession>
<dbReference type="GO" id="GO:0046872">
    <property type="term" value="F:metal ion binding"/>
    <property type="evidence" value="ECO:0007669"/>
    <property type="project" value="UniProtKB-KW"/>
</dbReference>
<evidence type="ECO:0000256" key="3">
    <source>
        <dbReference type="ARBA" id="ARBA00022833"/>
    </source>
</evidence>
<dbReference type="PROSITE" id="PS51318">
    <property type="entry name" value="TAT"/>
    <property type="match status" value="1"/>
</dbReference>
<dbReference type="PROSITE" id="PS00065">
    <property type="entry name" value="D_2_HYDROXYACID_DH_1"/>
    <property type="match status" value="1"/>
</dbReference>
<dbReference type="NCBIfam" id="TIGR01409">
    <property type="entry name" value="TAT_signal_seq"/>
    <property type="match status" value="1"/>
</dbReference>
<dbReference type="Gene3D" id="3.90.180.10">
    <property type="entry name" value="Medium-chain alcohol dehydrogenases, catalytic domain"/>
    <property type="match status" value="1"/>
</dbReference>
<dbReference type="Pfam" id="PF00107">
    <property type="entry name" value="ADH_zinc_N"/>
    <property type="match status" value="1"/>
</dbReference>
<evidence type="ECO:0000313" key="7">
    <source>
        <dbReference type="Proteomes" id="UP000548326"/>
    </source>
</evidence>
<proteinExistence type="predicted"/>
<comment type="cofactor">
    <cofactor evidence="1">
        <name>Zn(2+)</name>
        <dbReference type="ChEBI" id="CHEBI:29105"/>
    </cofactor>
</comment>
<feature type="domain" description="Enoyl reductase (ER)" evidence="5">
    <location>
        <begin position="76"/>
        <end position="405"/>
    </location>
</feature>